<dbReference type="SUPFAM" id="SSF57701">
    <property type="entry name" value="Zn2/Cys6 DNA-binding domain"/>
    <property type="match status" value="1"/>
</dbReference>
<dbReference type="InterPro" id="IPR007219">
    <property type="entry name" value="XnlR_reg_dom"/>
</dbReference>
<gene>
    <name evidence="9" type="ORF">BJX63DRAFT_35259</name>
</gene>
<dbReference type="PROSITE" id="PS50048">
    <property type="entry name" value="ZN2_CY6_FUNGAL_2"/>
    <property type="match status" value="1"/>
</dbReference>
<dbReference type="PANTHER" id="PTHR31944:SF129">
    <property type="entry name" value="ASPYRIDONES CLUSTER REGULATOR APDR-RELATED"/>
    <property type="match status" value="1"/>
</dbReference>
<dbReference type="PROSITE" id="PS00463">
    <property type="entry name" value="ZN2_CY6_FUNGAL_1"/>
    <property type="match status" value="1"/>
</dbReference>
<dbReference type="SMART" id="SM00906">
    <property type="entry name" value="Fungal_trans"/>
    <property type="match status" value="1"/>
</dbReference>
<evidence type="ECO:0000256" key="1">
    <source>
        <dbReference type="ARBA" id="ARBA00022723"/>
    </source>
</evidence>
<keyword evidence="6" id="KW-0539">Nucleus</keyword>
<sequence>MAESRPIRRRHRTALSCAECRRRKVRCDRARPFCGQCRVLGLLSVCEYEIDPRRQPRVAHEQLVAVSREQQNRHEYPNSTATEDSAPPTSFCGVVSKTRVFGHGHWMNTHSLVEGMSSLQPLGECFDMLRSDIQGGKTEVTEMVAECKKLARAIKKRRPSRKSLPADIHRFIPERQIVDELVMLYFTTFETCYRILHYQSFMTEYEAYLGRQEGAESPIVLQLLLIMAIAGPLHSNGNVRREMAANARTWLDLVQAWLSAPLEKDRFTLSGIQIHCLLLLSRQVNQIGADLVWVSAGSLMRMAMQMGFHQDPRFLGEMSVQQKDTRRRLWYAILEINVQAALDSGMSPMITPGDYNTKPPADTEGIELAAEPHVGGHSFQDLLIKSLPLRLRVARVVNDMQEEASYNEVLQLGNELISACRDATTAIAQARSHPSFSSSFCTHLVYRFTLCLHYRYALKAIENPLYAHSRQACLDVALELVSLLQDRLYSCILGTGGGMFRDILTRGALIIFAELNIEPEVGISIFATQRNRARQEPLLQAARKVVQYAKDRIWLGDMNIKIYVWLSMMMAQVQARLDDSPVKETVSAAMYESLRACHNMLKTLAAVTPVDIGRNLELGSLNGRITSPAGLEVNVDPDLDLIDGIFDFNFTDSQGVSQWMGQPW</sequence>
<dbReference type="InterPro" id="IPR001138">
    <property type="entry name" value="Zn2Cys6_DnaBD"/>
</dbReference>
<keyword evidence="5" id="KW-0804">Transcription</keyword>
<dbReference type="SMART" id="SM00066">
    <property type="entry name" value="GAL4"/>
    <property type="match status" value="1"/>
</dbReference>
<evidence type="ECO:0000256" key="3">
    <source>
        <dbReference type="ARBA" id="ARBA00023015"/>
    </source>
</evidence>
<evidence type="ECO:0000256" key="6">
    <source>
        <dbReference type="ARBA" id="ARBA00023242"/>
    </source>
</evidence>
<feature type="region of interest" description="Disordered" evidence="7">
    <location>
        <begin position="68"/>
        <end position="88"/>
    </location>
</feature>
<keyword evidence="2" id="KW-0862">Zinc</keyword>
<evidence type="ECO:0000313" key="10">
    <source>
        <dbReference type="Proteomes" id="UP001610334"/>
    </source>
</evidence>
<evidence type="ECO:0000256" key="5">
    <source>
        <dbReference type="ARBA" id="ARBA00023163"/>
    </source>
</evidence>
<proteinExistence type="predicted"/>
<evidence type="ECO:0000256" key="4">
    <source>
        <dbReference type="ARBA" id="ARBA00023125"/>
    </source>
</evidence>
<evidence type="ECO:0000256" key="2">
    <source>
        <dbReference type="ARBA" id="ARBA00022833"/>
    </source>
</evidence>
<keyword evidence="4" id="KW-0238">DNA-binding</keyword>
<accession>A0ABR4GZF5</accession>
<keyword evidence="10" id="KW-1185">Reference proteome</keyword>
<comment type="caution">
    <text evidence="9">The sequence shown here is derived from an EMBL/GenBank/DDBJ whole genome shotgun (WGS) entry which is preliminary data.</text>
</comment>
<dbReference type="CDD" id="cd12148">
    <property type="entry name" value="fungal_TF_MHR"/>
    <property type="match status" value="1"/>
</dbReference>
<protein>
    <recommendedName>
        <fullName evidence="8">Zn(2)-C6 fungal-type domain-containing protein</fullName>
    </recommendedName>
</protein>
<keyword evidence="3" id="KW-0805">Transcription regulation</keyword>
<evidence type="ECO:0000259" key="8">
    <source>
        <dbReference type="PROSITE" id="PS50048"/>
    </source>
</evidence>
<dbReference type="InterPro" id="IPR051430">
    <property type="entry name" value="Fungal_TF_Env_Response"/>
</dbReference>
<dbReference type="EMBL" id="JBFXLT010000112">
    <property type="protein sequence ID" value="KAL2808455.1"/>
    <property type="molecule type" value="Genomic_DNA"/>
</dbReference>
<evidence type="ECO:0000313" key="9">
    <source>
        <dbReference type="EMBL" id="KAL2808455.1"/>
    </source>
</evidence>
<organism evidence="9 10">
    <name type="scientific">Aspergillus granulosus</name>
    <dbReference type="NCBI Taxonomy" id="176169"/>
    <lineage>
        <taxon>Eukaryota</taxon>
        <taxon>Fungi</taxon>
        <taxon>Dikarya</taxon>
        <taxon>Ascomycota</taxon>
        <taxon>Pezizomycotina</taxon>
        <taxon>Eurotiomycetes</taxon>
        <taxon>Eurotiomycetidae</taxon>
        <taxon>Eurotiales</taxon>
        <taxon>Aspergillaceae</taxon>
        <taxon>Aspergillus</taxon>
        <taxon>Aspergillus subgen. Nidulantes</taxon>
    </lineage>
</organism>
<dbReference type="Pfam" id="PF04082">
    <property type="entry name" value="Fungal_trans"/>
    <property type="match status" value="1"/>
</dbReference>
<dbReference type="Proteomes" id="UP001610334">
    <property type="component" value="Unassembled WGS sequence"/>
</dbReference>
<dbReference type="Pfam" id="PF00172">
    <property type="entry name" value="Zn_clus"/>
    <property type="match status" value="1"/>
</dbReference>
<name>A0ABR4GZF5_9EURO</name>
<feature type="domain" description="Zn(2)-C6 fungal-type" evidence="8">
    <location>
        <begin position="16"/>
        <end position="48"/>
    </location>
</feature>
<dbReference type="Gene3D" id="4.10.240.10">
    <property type="entry name" value="Zn(2)-C6 fungal-type DNA-binding domain"/>
    <property type="match status" value="1"/>
</dbReference>
<keyword evidence="1" id="KW-0479">Metal-binding</keyword>
<dbReference type="InterPro" id="IPR036864">
    <property type="entry name" value="Zn2-C6_fun-type_DNA-bd_sf"/>
</dbReference>
<dbReference type="CDD" id="cd00067">
    <property type="entry name" value="GAL4"/>
    <property type="match status" value="1"/>
</dbReference>
<reference evidence="9 10" key="1">
    <citation type="submission" date="2024-07" db="EMBL/GenBank/DDBJ databases">
        <title>Section-level genome sequencing and comparative genomics of Aspergillus sections Usti and Cavernicolus.</title>
        <authorList>
            <consortium name="Lawrence Berkeley National Laboratory"/>
            <person name="Nybo J.L."/>
            <person name="Vesth T.C."/>
            <person name="Theobald S."/>
            <person name="Frisvad J.C."/>
            <person name="Larsen T.O."/>
            <person name="Kjaerboelling I."/>
            <person name="Rothschild-Mancinelli K."/>
            <person name="Lyhne E.K."/>
            <person name="Kogle M.E."/>
            <person name="Barry K."/>
            <person name="Clum A."/>
            <person name="Na H."/>
            <person name="Ledsgaard L."/>
            <person name="Lin J."/>
            <person name="Lipzen A."/>
            <person name="Kuo A."/>
            <person name="Riley R."/>
            <person name="Mondo S."/>
            <person name="Labutti K."/>
            <person name="Haridas S."/>
            <person name="Pangalinan J."/>
            <person name="Salamov A.A."/>
            <person name="Simmons B.A."/>
            <person name="Magnuson J.K."/>
            <person name="Chen J."/>
            <person name="Drula E."/>
            <person name="Henrissat B."/>
            <person name="Wiebenga A."/>
            <person name="Lubbers R.J."/>
            <person name="Gomes A.C."/>
            <person name="Makela M.R."/>
            <person name="Stajich J."/>
            <person name="Grigoriev I.V."/>
            <person name="Mortensen U.H."/>
            <person name="De Vries R.P."/>
            <person name="Baker S.E."/>
            <person name="Andersen M.R."/>
        </authorList>
    </citation>
    <scope>NUCLEOTIDE SEQUENCE [LARGE SCALE GENOMIC DNA]</scope>
    <source>
        <strain evidence="9 10">CBS 588.65</strain>
    </source>
</reference>
<evidence type="ECO:0000256" key="7">
    <source>
        <dbReference type="SAM" id="MobiDB-lite"/>
    </source>
</evidence>
<dbReference type="PANTHER" id="PTHR31944">
    <property type="entry name" value="HEME-RESPONSIVE ZINC FINGER TRANSCRIPTION FACTOR HAP1"/>
    <property type="match status" value="1"/>
</dbReference>